<dbReference type="SMART" id="SM00065">
    <property type="entry name" value="GAF"/>
    <property type="match status" value="2"/>
</dbReference>
<dbReference type="PANTHER" id="PTHR43102:SF2">
    <property type="entry name" value="GAF DOMAIN-CONTAINING PROTEIN"/>
    <property type="match status" value="1"/>
</dbReference>
<dbReference type="SUPFAM" id="SSF55781">
    <property type="entry name" value="GAF domain-like"/>
    <property type="match status" value="2"/>
</dbReference>
<gene>
    <name evidence="2" type="ORF">AVDCRST_MAG38-2521</name>
</gene>
<dbReference type="Gene3D" id="3.30.450.40">
    <property type="match status" value="1"/>
</dbReference>
<evidence type="ECO:0000313" key="2">
    <source>
        <dbReference type="EMBL" id="CAA9489078.1"/>
    </source>
</evidence>
<accession>A0A6J4S4G1</accession>
<evidence type="ECO:0000259" key="1">
    <source>
        <dbReference type="SMART" id="SM00065"/>
    </source>
</evidence>
<dbReference type="PANTHER" id="PTHR43102">
    <property type="entry name" value="SLR1143 PROTEIN"/>
    <property type="match status" value="1"/>
</dbReference>
<protein>
    <recommendedName>
        <fullName evidence="1">GAF domain-containing protein</fullName>
    </recommendedName>
</protein>
<name>A0A6J4S4G1_9ACTN</name>
<feature type="domain" description="GAF" evidence="1">
    <location>
        <begin position="27"/>
        <end position="174"/>
    </location>
</feature>
<dbReference type="InterPro" id="IPR029016">
    <property type="entry name" value="GAF-like_dom_sf"/>
</dbReference>
<organism evidence="2">
    <name type="scientific">uncultured Solirubrobacteraceae bacterium</name>
    <dbReference type="NCBI Taxonomy" id="1162706"/>
    <lineage>
        <taxon>Bacteria</taxon>
        <taxon>Bacillati</taxon>
        <taxon>Actinomycetota</taxon>
        <taxon>Thermoleophilia</taxon>
        <taxon>Solirubrobacterales</taxon>
        <taxon>Solirubrobacteraceae</taxon>
        <taxon>environmental samples</taxon>
    </lineage>
</organism>
<feature type="domain" description="GAF" evidence="1">
    <location>
        <begin position="208"/>
        <end position="333"/>
    </location>
</feature>
<dbReference type="InterPro" id="IPR003018">
    <property type="entry name" value="GAF"/>
</dbReference>
<sequence length="340" mass="36136">MHSLDAAVLNRPARVAAVRRLAGRHMRARAAVESMLRAAAVLLDVPTVSVALVDDAHELVWVTSAPDQHREWTYPIERSLCAIVVAAGEEIAIADVRGDRDVADGVDLGEIVELRGVESYLGVPLVVDGDLCLGSVCAYGDGLHDWTDAQRLGLRHVTEAVAQLLAPIAEGRERDEKHLRGLERDMQRLLAEHGAVRRVATIAAHSREPHAVFQAVVGELSMLLDHAPVTLARLHPGDLVPIAASADVAEELQLRMCATWCDAAGPVAACSAVVGSGPDRVAGAPVAVGGNPWGVLLAAVPETPDANPVEPLEQFTELLAITVDNARQRRRLAAWAGTTA</sequence>
<proteinExistence type="predicted"/>
<dbReference type="EMBL" id="CADCVJ010000212">
    <property type="protein sequence ID" value="CAA9489078.1"/>
    <property type="molecule type" value="Genomic_DNA"/>
</dbReference>
<reference evidence="2" key="1">
    <citation type="submission" date="2020-02" db="EMBL/GenBank/DDBJ databases">
        <authorList>
            <person name="Meier V. D."/>
        </authorList>
    </citation>
    <scope>NUCLEOTIDE SEQUENCE</scope>
    <source>
        <strain evidence="2">AVDCRST_MAG38</strain>
    </source>
</reference>
<dbReference type="AlphaFoldDB" id="A0A6J4S4G1"/>
<dbReference type="Pfam" id="PF01590">
    <property type="entry name" value="GAF"/>
    <property type="match status" value="1"/>
</dbReference>